<comment type="caution">
    <text evidence="1">The sequence shown here is derived from an EMBL/GenBank/DDBJ whole genome shotgun (WGS) entry which is preliminary data.</text>
</comment>
<name>A0A2T0JIB4_9ACTN</name>
<organism evidence="1 2">
    <name type="scientific">Actinoplanes italicus</name>
    <dbReference type="NCBI Taxonomy" id="113567"/>
    <lineage>
        <taxon>Bacteria</taxon>
        <taxon>Bacillati</taxon>
        <taxon>Actinomycetota</taxon>
        <taxon>Actinomycetes</taxon>
        <taxon>Micromonosporales</taxon>
        <taxon>Micromonosporaceae</taxon>
        <taxon>Actinoplanes</taxon>
    </lineage>
</organism>
<evidence type="ECO:0000313" key="2">
    <source>
        <dbReference type="Proteomes" id="UP000239415"/>
    </source>
</evidence>
<dbReference type="Proteomes" id="UP000239415">
    <property type="component" value="Unassembled WGS sequence"/>
</dbReference>
<protein>
    <submittedName>
        <fullName evidence="1">Uncharacterized protein</fullName>
    </submittedName>
</protein>
<dbReference type="RefSeq" id="WP_106330929.1">
    <property type="nucleotide sequence ID" value="NZ_BOMO01000163.1"/>
</dbReference>
<proteinExistence type="predicted"/>
<evidence type="ECO:0000313" key="1">
    <source>
        <dbReference type="EMBL" id="PRX07363.1"/>
    </source>
</evidence>
<sequence>MSDSAGLTDEVLVVVNGGARSNAIPDRPADTAAKAVWVDYVVALGADRTFVTGATDHYDEKQGAVVTEPGMTVGQLIELAGRLGG</sequence>
<reference evidence="1 2" key="1">
    <citation type="submission" date="2018-03" db="EMBL/GenBank/DDBJ databases">
        <title>Genomic Encyclopedia of Archaeal and Bacterial Type Strains, Phase II (KMG-II): from individual species to whole genera.</title>
        <authorList>
            <person name="Goeker M."/>
        </authorList>
    </citation>
    <scope>NUCLEOTIDE SEQUENCE [LARGE SCALE GENOMIC DNA]</scope>
    <source>
        <strain evidence="1 2">DSM 43146</strain>
    </source>
</reference>
<accession>A0A2T0JIB4</accession>
<dbReference type="EMBL" id="PVMZ01000042">
    <property type="protein sequence ID" value="PRX07363.1"/>
    <property type="molecule type" value="Genomic_DNA"/>
</dbReference>
<dbReference type="AlphaFoldDB" id="A0A2T0JIB4"/>
<keyword evidence="2" id="KW-1185">Reference proteome</keyword>
<gene>
    <name evidence="1" type="ORF">CLV67_14238</name>
</gene>